<dbReference type="GO" id="GO:0022904">
    <property type="term" value="P:respiratory electron transport chain"/>
    <property type="evidence" value="ECO:0007669"/>
    <property type="project" value="TreeGrafter"/>
</dbReference>
<dbReference type="KEGG" id="ccot:CCAX7_10070"/>
<dbReference type="GO" id="GO:0016020">
    <property type="term" value="C:membrane"/>
    <property type="evidence" value="ECO:0007669"/>
    <property type="project" value="InterPro"/>
</dbReference>
<keyword evidence="1" id="KW-0813">Transport</keyword>
<dbReference type="Gene3D" id="1.20.210.10">
    <property type="entry name" value="Cytochrome c oxidase-like, subunit I domain"/>
    <property type="match status" value="1"/>
</dbReference>
<dbReference type="GO" id="GO:0020037">
    <property type="term" value="F:heme binding"/>
    <property type="evidence" value="ECO:0007669"/>
    <property type="project" value="InterPro"/>
</dbReference>
<keyword evidence="1" id="KW-0679">Respiratory chain</keyword>
<proteinExistence type="predicted"/>
<organism evidence="3 4">
    <name type="scientific">Capsulimonas corticalis</name>
    <dbReference type="NCBI Taxonomy" id="2219043"/>
    <lineage>
        <taxon>Bacteria</taxon>
        <taxon>Bacillati</taxon>
        <taxon>Armatimonadota</taxon>
        <taxon>Armatimonadia</taxon>
        <taxon>Capsulimonadales</taxon>
        <taxon>Capsulimonadaceae</taxon>
        <taxon>Capsulimonas</taxon>
    </lineage>
</organism>
<dbReference type="PANTHER" id="PTHR10422">
    <property type="entry name" value="CYTOCHROME C OXIDASE SUBUNIT 1"/>
    <property type="match status" value="1"/>
</dbReference>
<dbReference type="PROSITE" id="PS50855">
    <property type="entry name" value="COX1"/>
    <property type="match status" value="1"/>
</dbReference>
<evidence type="ECO:0000256" key="2">
    <source>
        <dbReference type="ARBA" id="ARBA00022982"/>
    </source>
</evidence>
<evidence type="ECO:0000256" key="1">
    <source>
        <dbReference type="ARBA" id="ARBA00022660"/>
    </source>
</evidence>
<dbReference type="GO" id="GO:0015990">
    <property type="term" value="P:electron transport coupled proton transport"/>
    <property type="evidence" value="ECO:0007669"/>
    <property type="project" value="TreeGrafter"/>
</dbReference>
<dbReference type="InterPro" id="IPR036927">
    <property type="entry name" value="Cyt_c_oxase-like_su1_sf"/>
</dbReference>
<dbReference type="GO" id="GO:0009060">
    <property type="term" value="P:aerobic respiration"/>
    <property type="evidence" value="ECO:0007669"/>
    <property type="project" value="InterPro"/>
</dbReference>
<dbReference type="RefSeq" id="WP_119321010.1">
    <property type="nucleotide sequence ID" value="NZ_AP025739.1"/>
</dbReference>
<dbReference type="EMBL" id="AP025739">
    <property type="protein sequence ID" value="BDI28956.1"/>
    <property type="molecule type" value="Genomic_DNA"/>
</dbReference>
<keyword evidence="4" id="KW-1185">Reference proteome</keyword>
<dbReference type="PANTHER" id="PTHR10422:SF29">
    <property type="entry name" value="CYTOCHROME C OXIDASE SUBUNIT 1 HOMOLOG, BACTEROID"/>
    <property type="match status" value="1"/>
</dbReference>
<keyword evidence="2" id="KW-0249">Electron transport</keyword>
<dbReference type="FunCoup" id="A0A402CUE8">
    <property type="interactions" value="152"/>
</dbReference>
<protein>
    <submittedName>
        <fullName evidence="3">Uncharacterized protein</fullName>
    </submittedName>
</protein>
<accession>A0A402CUE8</accession>
<gene>
    <name evidence="3" type="ORF">CCAX7_10070</name>
</gene>
<dbReference type="GO" id="GO:0004129">
    <property type="term" value="F:cytochrome-c oxidase activity"/>
    <property type="evidence" value="ECO:0007669"/>
    <property type="project" value="InterPro"/>
</dbReference>
<dbReference type="SUPFAM" id="SSF81442">
    <property type="entry name" value="Cytochrome c oxidase subunit I-like"/>
    <property type="match status" value="1"/>
</dbReference>
<dbReference type="InterPro" id="IPR023616">
    <property type="entry name" value="Cyt_c_oxase-like_su1_dom"/>
</dbReference>
<evidence type="ECO:0000313" key="3">
    <source>
        <dbReference type="EMBL" id="BDI28956.1"/>
    </source>
</evidence>
<dbReference type="Pfam" id="PF00115">
    <property type="entry name" value="COX1"/>
    <property type="match status" value="1"/>
</dbReference>
<dbReference type="InterPro" id="IPR000883">
    <property type="entry name" value="Cyt_C_Oxase_1"/>
</dbReference>
<reference evidence="3 4" key="1">
    <citation type="journal article" date="2019" name="Int. J. Syst. Evol. Microbiol.">
        <title>Capsulimonas corticalis gen. nov., sp. nov., an aerobic capsulated bacterium, of a novel bacterial order, Capsulimonadales ord. nov., of the class Armatimonadia of the phylum Armatimonadetes.</title>
        <authorList>
            <person name="Li J."/>
            <person name="Kudo C."/>
            <person name="Tonouchi A."/>
        </authorList>
    </citation>
    <scope>NUCLEOTIDE SEQUENCE [LARGE SCALE GENOMIC DNA]</scope>
    <source>
        <strain evidence="3 4">AX-7</strain>
    </source>
</reference>
<name>A0A402CUE8_9BACT</name>
<dbReference type="Proteomes" id="UP000287394">
    <property type="component" value="Chromosome"/>
</dbReference>
<sequence>MAIEQIKAMQPSAPPERLQHEDTAVKWALWVGLGYLIMFGTLGVITAVKFVIPDLFYSVQWMSWSRIRPAHVQGMIFGWLLPIYMSMFYYMVPRLCGTKLYSEKLGKATSIVWAIGILIATYCLLNPMNTTNIFLMTKGKEYEEYPLVSNVFLLVGWVMLMWNLCNTFARRTYTQMYAALWYVMGCLLWTAFVYVIGNWPSQLFSTDGVGGFSGLNDANINWFYGHSVVGLIATPGGLGLAYYFLPKAANSPLYSHKLSLIGFWTLGAIYIWNGAHHMIYGPIPYWLQTVATIFSFLLFIPVLSVVTNFFGTIRGEWHQLRTNVPLKFIIAGTVFYFLVSSQGSFQALRSLSAVVHFTDYIIGHSHMALFGTFTFYAYAAVYYAIPRAYKKPLYSEGIADWHFWLSFLGFIVFSAALWVGGYAQGQMWNDPNIPFIETVNFMKPFWHARAGGGAAMLLGMILFVWNIYKTATVPAPPASEDEIRVAEGRGAAAAQANS</sequence>
<dbReference type="OrthoDB" id="9806838at2"/>
<evidence type="ECO:0000313" key="4">
    <source>
        <dbReference type="Proteomes" id="UP000287394"/>
    </source>
</evidence>
<dbReference type="AlphaFoldDB" id="A0A402CUE8"/>